<comment type="caution">
    <text evidence="1">The sequence shown here is derived from an EMBL/GenBank/DDBJ whole genome shotgun (WGS) entry which is preliminary data.</text>
</comment>
<organism evidence="1 2">
    <name type="scientific">Gigaspora margarita</name>
    <dbReference type="NCBI Taxonomy" id="4874"/>
    <lineage>
        <taxon>Eukaryota</taxon>
        <taxon>Fungi</taxon>
        <taxon>Fungi incertae sedis</taxon>
        <taxon>Mucoromycota</taxon>
        <taxon>Glomeromycotina</taxon>
        <taxon>Glomeromycetes</taxon>
        <taxon>Diversisporales</taxon>
        <taxon>Gigasporaceae</taxon>
        <taxon>Gigaspora</taxon>
    </lineage>
</organism>
<protein>
    <submittedName>
        <fullName evidence="1">19607_t:CDS:1</fullName>
    </submittedName>
</protein>
<name>A0ABN7WC48_GIGMA</name>
<accession>A0ABN7WC48</accession>
<dbReference type="EMBL" id="CAJVQB010037853">
    <property type="protein sequence ID" value="CAG8825631.1"/>
    <property type="molecule type" value="Genomic_DNA"/>
</dbReference>
<proteinExistence type="predicted"/>
<gene>
    <name evidence="1" type="ORF">GMARGA_LOCUS28892</name>
</gene>
<dbReference type="Proteomes" id="UP000789901">
    <property type="component" value="Unassembled WGS sequence"/>
</dbReference>
<evidence type="ECO:0000313" key="2">
    <source>
        <dbReference type="Proteomes" id="UP000789901"/>
    </source>
</evidence>
<reference evidence="1 2" key="1">
    <citation type="submission" date="2021-06" db="EMBL/GenBank/DDBJ databases">
        <authorList>
            <person name="Kallberg Y."/>
            <person name="Tangrot J."/>
            <person name="Rosling A."/>
        </authorList>
    </citation>
    <scope>NUCLEOTIDE SEQUENCE [LARGE SCALE GENOMIC DNA]</scope>
    <source>
        <strain evidence="1 2">120-4 pot B 10/14</strain>
    </source>
</reference>
<feature type="non-terminal residue" evidence="1">
    <location>
        <position position="106"/>
    </location>
</feature>
<feature type="non-terminal residue" evidence="1">
    <location>
        <position position="1"/>
    </location>
</feature>
<keyword evidence="2" id="KW-1185">Reference proteome</keyword>
<sequence>NDDFFANTGPFHNFDLSIDTGLFYNTFELLANTSSSYNNFDFFIDMGLFYNTFEHPINASSSHEPLTLNDSPKDYFGNDHLSINTSFSAAKSNYRIDDYFGDADLD</sequence>
<evidence type="ECO:0000313" key="1">
    <source>
        <dbReference type="EMBL" id="CAG8825631.1"/>
    </source>
</evidence>